<dbReference type="Pfam" id="PF14543">
    <property type="entry name" value="TAXi_N"/>
    <property type="match status" value="1"/>
</dbReference>
<evidence type="ECO:0000256" key="7">
    <source>
        <dbReference type="ARBA" id="ARBA00022989"/>
    </source>
</evidence>
<accession>A0A5J5C8G5</accession>
<keyword evidence="7" id="KW-1133">Transmembrane helix</keyword>
<keyword evidence="8" id="KW-0472">Membrane</keyword>
<dbReference type="EMBL" id="CM018031">
    <property type="protein sequence ID" value="KAA8550280.1"/>
    <property type="molecule type" value="Genomic_DNA"/>
</dbReference>
<sequence>MHFDTIVGSSLILNTSAPVAFGCSTSQTGDLTNPDIAVDGIFGLGQQGLSIISQLYTQGITPNVFSHCLRGDSGGGGVLVLGEIVEPDIVYSPLVPSHRLRREVRKAWRMAPLCLIWCIWQKRYMSISVNGQTLSIDPKVFVATSNNQGTIVDSGTTLAYLAEEAYDPFVSAITGATSQFSQFVRLLVSKGNQCYQVTSSISEIFPTVSLNFGGGASMILKPQDYLLQQNSTGGAAVWCIGFQKSKGQRTILGDLVLKDKIIVYDLAGQRIGWANYDCSLL</sequence>
<dbReference type="GO" id="GO:0016020">
    <property type="term" value="C:membrane"/>
    <property type="evidence" value="ECO:0007669"/>
    <property type="project" value="UniProtKB-SubCell"/>
</dbReference>
<evidence type="ECO:0000313" key="11">
    <source>
        <dbReference type="Proteomes" id="UP000325577"/>
    </source>
</evidence>
<dbReference type="PROSITE" id="PS51767">
    <property type="entry name" value="PEPTIDASE_A1"/>
    <property type="match status" value="1"/>
</dbReference>
<dbReference type="PANTHER" id="PTHR13683">
    <property type="entry name" value="ASPARTYL PROTEASES"/>
    <property type="match status" value="1"/>
</dbReference>
<proteinExistence type="inferred from homology"/>
<dbReference type="SUPFAM" id="SSF50630">
    <property type="entry name" value="Acid proteases"/>
    <property type="match status" value="1"/>
</dbReference>
<evidence type="ECO:0000256" key="1">
    <source>
        <dbReference type="ARBA" id="ARBA00004370"/>
    </source>
</evidence>
<keyword evidence="5" id="KW-0732">Signal</keyword>
<evidence type="ECO:0000259" key="9">
    <source>
        <dbReference type="PROSITE" id="PS51767"/>
    </source>
</evidence>
<protein>
    <recommendedName>
        <fullName evidence="9">Peptidase A1 domain-containing protein</fullName>
    </recommendedName>
</protein>
<dbReference type="InterPro" id="IPR021109">
    <property type="entry name" value="Peptidase_aspartic_dom_sf"/>
</dbReference>
<evidence type="ECO:0000313" key="10">
    <source>
        <dbReference type="EMBL" id="KAA8550280.1"/>
    </source>
</evidence>
<reference evidence="10 11" key="1">
    <citation type="submission" date="2019-09" db="EMBL/GenBank/DDBJ databases">
        <title>A chromosome-level genome assembly of the Chinese tupelo Nyssa sinensis.</title>
        <authorList>
            <person name="Yang X."/>
            <person name="Kang M."/>
            <person name="Yang Y."/>
            <person name="Xiong H."/>
            <person name="Wang M."/>
            <person name="Zhang Z."/>
            <person name="Wang Z."/>
            <person name="Wu H."/>
            <person name="Ma T."/>
            <person name="Liu J."/>
            <person name="Xi Z."/>
        </authorList>
    </citation>
    <scope>NUCLEOTIDE SEQUENCE [LARGE SCALE GENOMIC DNA]</scope>
    <source>
        <strain evidence="10">J267</strain>
        <tissue evidence="10">Leaf</tissue>
    </source>
</reference>
<evidence type="ECO:0000256" key="5">
    <source>
        <dbReference type="ARBA" id="ARBA00022729"/>
    </source>
</evidence>
<evidence type="ECO:0000256" key="4">
    <source>
        <dbReference type="ARBA" id="ARBA00022692"/>
    </source>
</evidence>
<dbReference type="InterPro" id="IPR001461">
    <property type="entry name" value="Aspartic_peptidase_A1"/>
</dbReference>
<comment type="subcellular location">
    <subcellularLocation>
        <location evidence="1">Membrane</location>
    </subcellularLocation>
</comment>
<organism evidence="10 11">
    <name type="scientific">Nyssa sinensis</name>
    <dbReference type="NCBI Taxonomy" id="561372"/>
    <lineage>
        <taxon>Eukaryota</taxon>
        <taxon>Viridiplantae</taxon>
        <taxon>Streptophyta</taxon>
        <taxon>Embryophyta</taxon>
        <taxon>Tracheophyta</taxon>
        <taxon>Spermatophyta</taxon>
        <taxon>Magnoliopsida</taxon>
        <taxon>eudicotyledons</taxon>
        <taxon>Gunneridae</taxon>
        <taxon>Pentapetalae</taxon>
        <taxon>asterids</taxon>
        <taxon>Cornales</taxon>
        <taxon>Nyssaceae</taxon>
        <taxon>Nyssa</taxon>
    </lineage>
</organism>
<dbReference type="Gene3D" id="2.40.70.10">
    <property type="entry name" value="Acid Proteases"/>
    <property type="match status" value="2"/>
</dbReference>
<dbReference type="GO" id="GO:0004190">
    <property type="term" value="F:aspartic-type endopeptidase activity"/>
    <property type="evidence" value="ECO:0007669"/>
    <property type="project" value="InterPro"/>
</dbReference>
<dbReference type="FunFam" id="2.40.70.10:FF:000018">
    <property type="entry name" value="Aspartic proteinase-like protein 2"/>
    <property type="match status" value="1"/>
</dbReference>
<dbReference type="Proteomes" id="UP000325577">
    <property type="component" value="Linkage Group LG0"/>
</dbReference>
<dbReference type="Pfam" id="PF14541">
    <property type="entry name" value="TAXi_C"/>
    <property type="match status" value="1"/>
</dbReference>
<feature type="domain" description="Peptidase A1" evidence="9">
    <location>
        <begin position="1"/>
        <end position="274"/>
    </location>
</feature>
<keyword evidence="11" id="KW-1185">Reference proteome</keyword>
<comment type="similarity">
    <text evidence="2">Belongs to the peptidase A1 family.</text>
</comment>
<dbReference type="InterPro" id="IPR033121">
    <property type="entry name" value="PEPTIDASE_A1"/>
</dbReference>
<dbReference type="InterPro" id="IPR032861">
    <property type="entry name" value="TAXi_N"/>
</dbReference>
<gene>
    <name evidence="10" type="ORF">F0562_001964</name>
</gene>
<keyword evidence="3" id="KW-0645">Protease</keyword>
<keyword evidence="4" id="KW-0812">Transmembrane</keyword>
<dbReference type="InterPro" id="IPR032799">
    <property type="entry name" value="TAXi_C"/>
</dbReference>
<name>A0A5J5C8G5_9ASTE</name>
<evidence type="ECO:0000256" key="6">
    <source>
        <dbReference type="ARBA" id="ARBA00022801"/>
    </source>
</evidence>
<dbReference type="AlphaFoldDB" id="A0A5J5C8G5"/>
<evidence type="ECO:0000256" key="3">
    <source>
        <dbReference type="ARBA" id="ARBA00022670"/>
    </source>
</evidence>
<dbReference type="PANTHER" id="PTHR13683:SF375">
    <property type="entry name" value="PEPTIDASE A1 DOMAIN-CONTAINING PROTEIN"/>
    <property type="match status" value="1"/>
</dbReference>
<dbReference type="GO" id="GO:0006508">
    <property type="term" value="P:proteolysis"/>
    <property type="evidence" value="ECO:0007669"/>
    <property type="project" value="UniProtKB-KW"/>
</dbReference>
<evidence type="ECO:0000256" key="2">
    <source>
        <dbReference type="ARBA" id="ARBA00007447"/>
    </source>
</evidence>
<evidence type="ECO:0000256" key="8">
    <source>
        <dbReference type="ARBA" id="ARBA00023136"/>
    </source>
</evidence>
<keyword evidence="6" id="KW-0378">Hydrolase</keyword>
<dbReference type="OrthoDB" id="2747330at2759"/>